<reference evidence="6" key="1">
    <citation type="submission" date="2016-05" db="EMBL/GenBank/DDBJ databases">
        <title>Comparative genomics of biotechnologically important yeasts.</title>
        <authorList>
            <consortium name="DOE Joint Genome Institute"/>
            <person name="Riley R."/>
            <person name="Haridas S."/>
            <person name="Wolfe K.H."/>
            <person name="Lopes M.R."/>
            <person name="Hittinger C.T."/>
            <person name="Goker M."/>
            <person name="Salamov A."/>
            <person name="Wisecaver J."/>
            <person name="Long T.M."/>
            <person name="Aerts A.L."/>
            <person name="Barry K."/>
            <person name="Choi C."/>
            <person name="Clum A."/>
            <person name="Coughlan A.Y."/>
            <person name="Deshpande S."/>
            <person name="Douglass A.P."/>
            <person name="Hanson S.J."/>
            <person name="Klenk H.-P."/>
            <person name="Labutti K."/>
            <person name="Lapidus A."/>
            <person name="Lindquist E."/>
            <person name="Lipzen A."/>
            <person name="Meier-Kolthoff J.P."/>
            <person name="Ohm R.A."/>
            <person name="Otillar R.P."/>
            <person name="Pangilinan J."/>
            <person name="Peng Y."/>
            <person name="Rokas A."/>
            <person name="Rosa C.A."/>
            <person name="Scheuner C."/>
            <person name="Sibirny A.A."/>
            <person name="Slot J.C."/>
            <person name="Stielow J.B."/>
            <person name="Sun H."/>
            <person name="Kurtzman C.P."/>
            <person name="Blackwell M."/>
            <person name="Grigoriev I.V."/>
            <person name="Jeffries T.W."/>
        </authorList>
    </citation>
    <scope>NUCLEOTIDE SEQUENCE [LARGE SCALE GENOMIC DNA]</scope>
    <source>
        <strain evidence="6">DSM 1968</strain>
    </source>
</reference>
<evidence type="ECO:0000256" key="1">
    <source>
        <dbReference type="ARBA" id="ARBA00022490"/>
    </source>
</evidence>
<dbReference type="RefSeq" id="XP_020047754.1">
    <property type="nucleotide sequence ID" value="XM_020193598.1"/>
</dbReference>
<keyword evidence="3 4" id="KW-0539">Nucleus</keyword>
<dbReference type="CDD" id="cd03760">
    <property type="entry name" value="proteasome_beta_type_4"/>
    <property type="match status" value="1"/>
</dbReference>
<keyword evidence="6" id="KW-1185">Reference proteome</keyword>
<evidence type="ECO:0000256" key="2">
    <source>
        <dbReference type="ARBA" id="ARBA00022942"/>
    </source>
</evidence>
<comment type="subcellular location">
    <subcellularLocation>
        <location evidence="4">Cytoplasm</location>
    </subcellularLocation>
    <subcellularLocation>
        <location evidence="4">Nucleus</location>
    </subcellularLocation>
</comment>
<evidence type="ECO:0000256" key="4">
    <source>
        <dbReference type="PIRNR" id="PIRNR001213"/>
    </source>
</evidence>
<dbReference type="GO" id="GO:0005634">
    <property type="term" value="C:nucleus"/>
    <property type="evidence" value="ECO:0007669"/>
    <property type="project" value="UniProtKB-SubCell"/>
</dbReference>
<dbReference type="AlphaFoldDB" id="A0A1D2VIY7"/>
<sequence length="283" mass="32745">MDHDPFRWGRPRDDIYGKYDYSIANSEHYFQEHKDKYSEFPRMNTQEPIVTGTSVIGIKFEDGIIMAADNLGSYGSLSRFTDIERLIEFNDKTVVGISGDISDLQKIERLLEELKIESSYDDVNIEFQADNIHKYLRNVLYSRRNKMDPLWNSLIVGGIGSDNEPFLKYVDLLGVEYASPALSTGFGNYLAIPILRKFLEEKGIDETKTDSDNFRNIKEEEARKCVLECMKVLFYRDARSLNKFSIVTISKKNGIKLEKNLKIEDMSWEFAKDIKGYGNGQRY</sequence>
<dbReference type="PANTHER" id="PTHR32194">
    <property type="entry name" value="METALLOPROTEASE TLDD"/>
    <property type="match status" value="1"/>
</dbReference>
<dbReference type="InterPro" id="IPR023333">
    <property type="entry name" value="Proteasome_suB-type"/>
</dbReference>
<proteinExistence type="inferred from homology"/>
<comment type="similarity">
    <text evidence="4">Belongs to the peptidase T1B family.</text>
</comment>
<dbReference type="Pfam" id="PF00227">
    <property type="entry name" value="Proteasome"/>
    <property type="match status" value="1"/>
</dbReference>
<dbReference type="FunCoup" id="A0A1D2VIY7">
    <property type="interactions" value="1206"/>
</dbReference>
<evidence type="ECO:0000313" key="6">
    <source>
        <dbReference type="Proteomes" id="UP000095038"/>
    </source>
</evidence>
<dbReference type="GeneID" id="30967234"/>
<evidence type="ECO:0000256" key="3">
    <source>
        <dbReference type="ARBA" id="ARBA00023242"/>
    </source>
</evidence>
<dbReference type="FunFam" id="3.60.20.10:FF:000014">
    <property type="entry name" value="Proteasome subunit beta type-7"/>
    <property type="match status" value="1"/>
</dbReference>
<dbReference type="OrthoDB" id="10248542at2759"/>
<dbReference type="Proteomes" id="UP000095038">
    <property type="component" value="Unassembled WGS sequence"/>
</dbReference>
<name>A0A1D2VIY7_9ASCO</name>
<dbReference type="InterPro" id="IPR029055">
    <property type="entry name" value="Ntn_hydrolases_N"/>
</dbReference>
<dbReference type="InterPro" id="IPR001353">
    <property type="entry name" value="Proteasome_sua/b"/>
</dbReference>
<protein>
    <recommendedName>
        <fullName evidence="4">Proteasome subunit beta</fullName>
    </recommendedName>
</protein>
<gene>
    <name evidence="5" type="ORF">ASCRUDRAFT_7675</name>
</gene>
<dbReference type="InParanoid" id="A0A1D2VIY7"/>
<dbReference type="GO" id="GO:0043161">
    <property type="term" value="P:proteasome-mediated ubiquitin-dependent protein catabolic process"/>
    <property type="evidence" value="ECO:0007669"/>
    <property type="project" value="EnsemblFungi"/>
</dbReference>
<dbReference type="GO" id="GO:0034515">
    <property type="term" value="C:proteasome storage granule"/>
    <property type="evidence" value="ECO:0007669"/>
    <property type="project" value="EnsemblFungi"/>
</dbReference>
<keyword evidence="2 4" id="KW-0647">Proteasome</keyword>
<keyword evidence="1 4" id="KW-0963">Cytoplasm</keyword>
<dbReference type="InterPro" id="IPR016295">
    <property type="entry name" value="Proteasome_beta4"/>
</dbReference>
<comment type="function">
    <text evidence="4">Non-catalytic component of the proteasome.</text>
</comment>
<dbReference type="PROSITE" id="PS51476">
    <property type="entry name" value="PROTEASOME_BETA_2"/>
    <property type="match status" value="1"/>
</dbReference>
<dbReference type="SUPFAM" id="SSF56235">
    <property type="entry name" value="N-terminal nucleophile aminohydrolases (Ntn hydrolases)"/>
    <property type="match status" value="1"/>
</dbReference>
<organism evidence="5 6">
    <name type="scientific">Ascoidea rubescens DSM 1968</name>
    <dbReference type="NCBI Taxonomy" id="1344418"/>
    <lineage>
        <taxon>Eukaryota</taxon>
        <taxon>Fungi</taxon>
        <taxon>Dikarya</taxon>
        <taxon>Ascomycota</taxon>
        <taxon>Saccharomycotina</taxon>
        <taxon>Saccharomycetes</taxon>
        <taxon>Ascoideaceae</taxon>
        <taxon>Ascoidea</taxon>
    </lineage>
</organism>
<dbReference type="Gene3D" id="3.60.20.10">
    <property type="entry name" value="Glutamine Phosphoribosylpyrophosphate, subunit 1, domain 1"/>
    <property type="match status" value="1"/>
</dbReference>
<dbReference type="EMBL" id="KV454479">
    <property type="protein sequence ID" value="ODV61447.1"/>
    <property type="molecule type" value="Genomic_DNA"/>
</dbReference>
<dbReference type="InterPro" id="IPR016050">
    <property type="entry name" value="Proteasome_bsu_CS"/>
</dbReference>
<dbReference type="GO" id="GO:0043248">
    <property type="term" value="P:proteasome assembly"/>
    <property type="evidence" value="ECO:0007669"/>
    <property type="project" value="EnsemblFungi"/>
</dbReference>
<dbReference type="PIRSF" id="PIRSF001213">
    <property type="entry name" value="Psome_endopept_beta"/>
    <property type="match status" value="1"/>
</dbReference>
<accession>A0A1D2VIY7</accession>
<dbReference type="PROSITE" id="PS00854">
    <property type="entry name" value="PROTEASOME_BETA_1"/>
    <property type="match status" value="1"/>
</dbReference>
<dbReference type="STRING" id="1344418.A0A1D2VIY7"/>
<dbReference type="GO" id="GO:0019774">
    <property type="term" value="C:proteasome core complex, beta-subunit complex"/>
    <property type="evidence" value="ECO:0007669"/>
    <property type="project" value="UniProtKB-UniRule"/>
</dbReference>
<dbReference type="PANTHER" id="PTHR32194:SF6">
    <property type="entry name" value="PROTEASOME SUBUNIT BETA"/>
    <property type="match status" value="1"/>
</dbReference>
<evidence type="ECO:0000313" key="5">
    <source>
        <dbReference type="EMBL" id="ODV61447.1"/>
    </source>
</evidence>
<dbReference type="GO" id="GO:0010499">
    <property type="term" value="P:proteasomal ubiquitin-independent protein catabolic process"/>
    <property type="evidence" value="ECO:0007669"/>
    <property type="project" value="EnsemblFungi"/>
</dbReference>